<dbReference type="SUPFAM" id="SSF54928">
    <property type="entry name" value="RNA-binding domain, RBD"/>
    <property type="match status" value="1"/>
</dbReference>
<accession>A0A060ZAF0</accession>
<feature type="non-terminal residue" evidence="4">
    <location>
        <position position="1"/>
    </location>
</feature>
<dbReference type="STRING" id="8022.A0A060ZAF0"/>
<proteinExistence type="predicted"/>
<name>A0A060ZAF0_ONCMY</name>
<evidence type="ECO:0000256" key="2">
    <source>
        <dbReference type="SAM" id="MobiDB-lite"/>
    </source>
</evidence>
<dbReference type="GO" id="GO:0005634">
    <property type="term" value="C:nucleus"/>
    <property type="evidence" value="ECO:0007669"/>
    <property type="project" value="TreeGrafter"/>
</dbReference>
<keyword evidence="1" id="KW-0694">RNA-binding</keyword>
<feature type="compositionally biased region" description="Basic residues" evidence="2">
    <location>
        <begin position="7"/>
        <end position="24"/>
    </location>
</feature>
<dbReference type="SMART" id="SM00360">
    <property type="entry name" value="RRM"/>
    <property type="match status" value="1"/>
</dbReference>
<evidence type="ECO:0000256" key="1">
    <source>
        <dbReference type="PROSITE-ProRule" id="PRU00176"/>
    </source>
</evidence>
<feature type="compositionally biased region" description="Basic and acidic residues" evidence="2">
    <location>
        <begin position="42"/>
        <end position="57"/>
    </location>
</feature>
<dbReference type="PROSITE" id="PS50102">
    <property type="entry name" value="RRM"/>
    <property type="match status" value="1"/>
</dbReference>
<reference evidence="4" key="2">
    <citation type="submission" date="2014-03" db="EMBL/GenBank/DDBJ databases">
        <authorList>
            <person name="Genoscope - CEA"/>
        </authorList>
    </citation>
    <scope>NUCLEOTIDE SEQUENCE</scope>
</reference>
<dbReference type="GO" id="GO:2000805">
    <property type="term" value="P:negative regulation of termination of RNA polymerase II transcription, poly(A)-coupled"/>
    <property type="evidence" value="ECO:0007669"/>
    <property type="project" value="TreeGrafter"/>
</dbReference>
<dbReference type="GO" id="GO:1990269">
    <property type="term" value="F:RNA polymerase II C-terminal domain phosphoserine binding"/>
    <property type="evidence" value="ECO:0007669"/>
    <property type="project" value="TreeGrafter"/>
</dbReference>
<evidence type="ECO:0000313" key="4">
    <source>
        <dbReference type="EMBL" id="CDR00827.1"/>
    </source>
</evidence>
<feature type="domain" description="RRM" evidence="3">
    <location>
        <begin position="73"/>
        <end position="147"/>
    </location>
</feature>
<dbReference type="Proteomes" id="UP000193380">
    <property type="component" value="Unassembled WGS sequence"/>
</dbReference>
<gene>
    <name evidence="4" type="ORF">GSONMT00009581001</name>
</gene>
<evidence type="ECO:0000259" key="3">
    <source>
        <dbReference type="PROSITE" id="PS50102"/>
    </source>
</evidence>
<dbReference type="AlphaFoldDB" id="A0A060ZAF0"/>
<dbReference type="InterPro" id="IPR035979">
    <property type="entry name" value="RBD_domain_sf"/>
</dbReference>
<sequence length="151" mass="17556">FDFSSSPRRKRSPGSPSRKPRHSSQRSGSRSRESRWNSPRSRSQERKEREKDKDRRQKGLPSIKSQTLSVCTTTLWVGQLDKKTSQQDVMCLLEEFGQIDSINMIPPRGCAYIVMVHRQDAYRALHKLGRGSFKVNQKAIKFFLMLNQLFL</sequence>
<feature type="region of interest" description="Disordered" evidence="2">
    <location>
        <begin position="1"/>
        <end position="63"/>
    </location>
</feature>
<dbReference type="EMBL" id="FR961639">
    <property type="protein sequence ID" value="CDR00827.1"/>
    <property type="molecule type" value="Genomic_DNA"/>
</dbReference>
<dbReference type="PaxDb" id="8022-A0A060ZAF0"/>
<dbReference type="PANTHER" id="PTHR23140">
    <property type="entry name" value="RNA PROCESSING PROTEIN LD23810P"/>
    <property type="match status" value="1"/>
</dbReference>
<dbReference type="InterPro" id="IPR000504">
    <property type="entry name" value="RRM_dom"/>
</dbReference>
<dbReference type="InterPro" id="IPR051485">
    <property type="entry name" value="SR-CTD_assoc_factor"/>
</dbReference>
<dbReference type="GO" id="GO:0003723">
    <property type="term" value="F:RNA binding"/>
    <property type="evidence" value="ECO:0007669"/>
    <property type="project" value="UniProtKB-UniRule"/>
</dbReference>
<dbReference type="Pfam" id="PF00076">
    <property type="entry name" value="RRM_1"/>
    <property type="match status" value="1"/>
</dbReference>
<dbReference type="InterPro" id="IPR012677">
    <property type="entry name" value="Nucleotide-bd_a/b_plait_sf"/>
</dbReference>
<organism evidence="4 5">
    <name type="scientific">Oncorhynchus mykiss</name>
    <name type="common">Rainbow trout</name>
    <name type="synonym">Salmo gairdneri</name>
    <dbReference type="NCBI Taxonomy" id="8022"/>
    <lineage>
        <taxon>Eukaryota</taxon>
        <taxon>Metazoa</taxon>
        <taxon>Chordata</taxon>
        <taxon>Craniata</taxon>
        <taxon>Vertebrata</taxon>
        <taxon>Euteleostomi</taxon>
        <taxon>Actinopterygii</taxon>
        <taxon>Neopterygii</taxon>
        <taxon>Teleostei</taxon>
        <taxon>Protacanthopterygii</taxon>
        <taxon>Salmoniformes</taxon>
        <taxon>Salmonidae</taxon>
        <taxon>Salmoninae</taxon>
        <taxon>Oncorhynchus</taxon>
    </lineage>
</organism>
<evidence type="ECO:0000313" key="5">
    <source>
        <dbReference type="Proteomes" id="UP000193380"/>
    </source>
</evidence>
<reference evidence="4" key="1">
    <citation type="journal article" date="2014" name="Nat. Commun.">
        <title>The rainbow trout genome provides novel insights into evolution after whole-genome duplication in vertebrates.</title>
        <authorList>
            <person name="Berthelot C."/>
            <person name="Brunet F."/>
            <person name="Chalopin D."/>
            <person name="Juanchich A."/>
            <person name="Bernard M."/>
            <person name="Noel B."/>
            <person name="Bento P."/>
            <person name="Da Silva C."/>
            <person name="Labadie K."/>
            <person name="Alberti A."/>
            <person name="Aury J.M."/>
            <person name="Louis A."/>
            <person name="Dehais P."/>
            <person name="Bardou P."/>
            <person name="Montfort J."/>
            <person name="Klopp C."/>
            <person name="Cabau C."/>
            <person name="Gaspin C."/>
            <person name="Thorgaard G.H."/>
            <person name="Boussaha M."/>
            <person name="Quillet E."/>
            <person name="Guyomard R."/>
            <person name="Galiana D."/>
            <person name="Bobe J."/>
            <person name="Volff J.N."/>
            <person name="Genet C."/>
            <person name="Wincker P."/>
            <person name="Jaillon O."/>
            <person name="Roest Crollius H."/>
            <person name="Guiguen Y."/>
        </authorList>
    </citation>
    <scope>NUCLEOTIDE SEQUENCE [LARGE SCALE GENOMIC DNA]</scope>
</reference>
<protein>
    <recommendedName>
        <fullName evidence="3">RRM domain-containing protein</fullName>
    </recommendedName>
</protein>
<dbReference type="PANTHER" id="PTHR23140:SF3">
    <property type="entry name" value="SR-RELATED AND CTD-ASSOCIATED FACTOR 4"/>
    <property type="match status" value="1"/>
</dbReference>
<dbReference type="Gene3D" id="3.30.70.330">
    <property type="match status" value="1"/>
</dbReference>